<dbReference type="PANTHER" id="PTHR33751">
    <property type="entry name" value="CBB3-TYPE CYTOCHROME C OXIDASE SUBUNIT FIXP"/>
    <property type="match status" value="1"/>
</dbReference>
<proteinExistence type="predicted"/>
<evidence type="ECO:0000313" key="8">
    <source>
        <dbReference type="EMBL" id="RRQ21512.1"/>
    </source>
</evidence>
<dbReference type="Gene3D" id="1.10.760.10">
    <property type="entry name" value="Cytochrome c-like domain"/>
    <property type="match status" value="1"/>
</dbReference>
<dbReference type="SUPFAM" id="SSF46626">
    <property type="entry name" value="Cytochrome c"/>
    <property type="match status" value="1"/>
</dbReference>
<comment type="caution">
    <text evidence="8">The sequence shown here is derived from an EMBL/GenBank/DDBJ whole genome shotgun (WGS) entry which is preliminary data.</text>
</comment>
<feature type="domain" description="Cytochrome c" evidence="7">
    <location>
        <begin position="33"/>
        <end position="110"/>
    </location>
</feature>
<organism evidence="8 9">
    <name type="scientific">Thiohalobacter thiocyanaticus</name>
    <dbReference type="NCBI Taxonomy" id="585455"/>
    <lineage>
        <taxon>Bacteria</taxon>
        <taxon>Pseudomonadati</taxon>
        <taxon>Pseudomonadota</taxon>
        <taxon>Gammaproteobacteria</taxon>
        <taxon>Thiohalobacterales</taxon>
        <taxon>Thiohalobacteraceae</taxon>
        <taxon>Thiohalobacter</taxon>
    </lineage>
</organism>
<dbReference type="GO" id="GO:0009055">
    <property type="term" value="F:electron transfer activity"/>
    <property type="evidence" value="ECO:0007669"/>
    <property type="project" value="InterPro"/>
</dbReference>
<evidence type="ECO:0000259" key="7">
    <source>
        <dbReference type="PROSITE" id="PS51007"/>
    </source>
</evidence>
<keyword evidence="9" id="KW-1185">Reference proteome</keyword>
<dbReference type="GO" id="GO:0046872">
    <property type="term" value="F:metal ion binding"/>
    <property type="evidence" value="ECO:0007669"/>
    <property type="project" value="UniProtKB-KW"/>
</dbReference>
<protein>
    <submittedName>
        <fullName evidence="8">Sulfide dehydrogenase</fullName>
    </submittedName>
</protein>
<evidence type="ECO:0000256" key="6">
    <source>
        <dbReference type="PROSITE-ProRule" id="PRU00433"/>
    </source>
</evidence>
<dbReference type="Proteomes" id="UP000287798">
    <property type="component" value="Unassembled WGS sequence"/>
</dbReference>
<sequence length="111" mass="11862">MPYPAEEGKMRKYLYSTVLCLAVGLLPAAGSATELTRGAMLANSCAGCHGTDGHSPGAIPSIGGKSADFIETALKEFRSGERHSTVMGRHARAYTDEEIRLIAEFFGREAQ</sequence>
<evidence type="ECO:0000256" key="4">
    <source>
        <dbReference type="ARBA" id="ARBA00022982"/>
    </source>
</evidence>
<dbReference type="Pfam" id="PF00034">
    <property type="entry name" value="Cytochrom_C"/>
    <property type="match status" value="1"/>
</dbReference>
<dbReference type="GO" id="GO:0020037">
    <property type="term" value="F:heme binding"/>
    <property type="evidence" value="ECO:0007669"/>
    <property type="project" value="InterPro"/>
</dbReference>
<keyword evidence="3 6" id="KW-0479">Metal-binding</keyword>
<evidence type="ECO:0000256" key="3">
    <source>
        <dbReference type="ARBA" id="ARBA00022723"/>
    </source>
</evidence>
<keyword evidence="5 6" id="KW-0408">Iron</keyword>
<dbReference type="AlphaFoldDB" id="A0A426QIC3"/>
<keyword evidence="4" id="KW-0249">Electron transport</keyword>
<dbReference type="InterPro" id="IPR009056">
    <property type="entry name" value="Cyt_c-like_dom"/>
</dbReference>
<dbReference type="InterPro" id="IPR050597">
    <property type="entry name" value="Cytochrome_c_Oxidase_Subunit"/>
</dbReference>
<evidence type="ECO:0000256" key="2">
    <source>
        <dbReference type="ARBA" id="ARBA00022617"/>
    </source>
</evidence>
<name>A0A426QIC3_9GAMM</name>
<gene>
    <name evidence="8" type="ORF">D6C00_05875</name>
</gene>
<dbReference type="PANTHER" id="PTHR33751:SF9">
    <property type="entry name" value="CYTOCHROME C4"/>
    <property type="match status" value="1"/>
</dbReference>
<keyword evidence="2 6" id="KW-0349">Heme</keyword>
<evidence type="ECO:0000256" key="5">
    <source>
        <dbReference type="ARBA" id="ARBA00023004"/>
    </source>
</evidence>
<dbReference type="EMBL" id="QZMU01000001">
    <property type="protein sequence ID" value="RRQ21512.1"/>
    <property type="molecule type" value="Genomic_DNA"/>
</dbReference>
<evidence type="ECO:0000313" key="9">
    <source>
        <dbReference type="Proteomes" id="UP000287798"/>
    </source>
</evidence>
<keyword evidence="1" id="KW-0813">Transport</keyword>
<accession>A0A426QIC3</accession>
<evidence type="ECO:0000256" key="1">
    <source>
        <dbReference type="ARBA" id="ARBA00022448"/>
    </source>
</evidence>
<dbReference type="PROSITE" id="PS51007">
    <property type="entry name" value="CYTC"/>
    <property type="match status" value="1"/>
</dbReference>
<dbReference type="InterPro" id="IPR036909">
    <property type="entry name" value="Cyt_c-like_dom_sf"/>
</dbReference>
<reference evidence="8 9" key="1">
    <citation type="journal article" date="2010" name="Int. J. Syst. Evol. Microbiol.">
        <title>Thiohalobacter thiocyanaticus gen. nov., sp. nov., a moderately halophilic, sulfur-oxidizing gammaproteobacterium from hypersaline lakes, that utilizes thiocyanate.</title>
        <authorList>
            <person name="Sorokin D.Y."/>
            <person name="Kovaleva O.L."/>
            <person name="Tourova T.P."/>
            <person name="Muyzer G."/>
        </authorList>
    </citation>
    <scope>NUCLEOTIDE SEQUENCE [LARGE SCALE GENOMIC DNA]</scope>
    <source>
        <strain evidence="8 9">Hrh1</strain>
    </source>
</reference>